<dbReference type="InterPro" id="IPR010982">
    <property type="entry name" value="Lambda_DNA-bd_dom_sf"/>
</dbReference>
<dbReference type="SUPFAM" id="SSF47413">
    <property type="entry name" value="lambda repressor-like DNA-binding domains"/>
    <property type="match status" value="1"/>
</dbReference>
<reference evidence="2" key="1">
    <citation type="submission" date="2021-03" db="EMBL/GenBank/DDBJ databases">
        <title>X isolated from Micromonospora tulbaghiae.</title>
        <authorList>
            <person name="Stennett H.L."/>
        </authorList>
    </citation>
    <scope>NUCLEOTIDE SEQUENCE</scope>
    <source>
        <strain evidence="2">28M1-20</strain>
    </source>
</reference>
<name>A0AAW4JE63_9ACTN</name>
<gene>
    <name evidence="2" type="ORF">J5U46_10260</name>
</gene>
<evidence type="ECO:0000256" key="1">
    <source>
        <dbReference type="SAM" id="MobiDB-lite"/>
    </source>
</evidence>
<evidence type="ECO:0000313" key="2">
    <source>
        <dbReference type="EMBL" id="MBO4140526.1"/>
    </source>
</evidence>
<feature type="compositionally biased region" description="Basic and acidic residues" evidence="1">
    <location>
        <begin position="136"/>
        <end position="150"/>
    </location>
</feature>
<dbReference type="GO" id="GO:0003677">
    <property type="term" value="F:DNA binding"/>
    <property type="evidence" value="ECO:0007669"/>
    <property type="project" value="InterPro"/>
</dbReference>
<dbReference type="RefSeq" id="WP_208576999.1">
    <property type="nucleotide sequence ID" value="NZ_JAGFVQ010000015.1"/>
</dbReference>
<accession>A0AAW4JE63</accession>
<protein>
    <submittedName>
        <fullName evidence="2">Helix-turn-helix transcriptional regulator</fullName>
    </submittedName>
</protein>
<dbReference type="AlphaFoldDB" id="A0AAW4JE63"/>
<dbReference type="Proteomes" id="UP000669887">
    <property type="component" value="Unassembled WGS sequence"/>
</dbReference>
<dbReference type="InterPro" id="IPR001387">
    <property type="entry name" value="Cro/C1-type_HTH"/>
</dbReference>
<evidence type="ECO:0000313" key="3">
    <source>
        <dbReference type="Proteomes" id="UP000669887"/>
    </source>
</evidence>
<dbReference type="Gene3D" id="1.10.260.40">
    <property type="entry name" value="lambda repressor-like DNA-binding domains"/>
    <property type="match status" value="1"/>
</dbReference>
<dbReference type="EMBL" id="JAGFVQ010000015">
    <property type="protein sequence ID" value="MBO4140526.1"/>
    <property type="molecule type" value="Genomic_DNA"/>
</dbReference>
<sequence>MIPSPPPGPRLLGPLLAELRAARGWSQQRMAAELCAASGVPTLTRNEVSRWERQLRLPGDFWAAWLAAVLGVPGQLLAEAAARSRRLGVAPSTVGPAGSRARLALLTLAYRWAADPGGRTLAGPFAAAPPPLPGRGGRDDEHRPGRHDPRTPAADEPGSLGVHVPRGPDDEPAGGGTGRGHPADGVALDTLRRWDDLLGGGDLAGHGARRLRRVVRGYRRAGPAGRRAMLPTLAESAQLAGWLAADAGDLGGGLVAYRLALRAAVAAGQPPLAGHVLASASHLLADAGDPAGALVLARIGYAAGRAGASPGLRALLLHRVALAAALAGRPRAAGQALAGADRAGTPEPGREPPWLYWLDADELAAMTGRTLVALGRPAAAVPLLTPVAGARGRPRRSAVYGGWLARGHLGLGAVPEACAVAGEALLDAVRSGSPRAVGQLTAFRRGLAHAPPGPATRGYARALTAARPYLPSGVPRHLRDRPSR</sequence>
<feature type="region of interest" description="Disordered" evidence="1">
    <location>
        <begin position="121"/>
        <end position="185"/>
    </location>
</feature>
<dbReference type="CDD" id="cd00093">
    <property type="entry name" value="HTH_XRE"/>
    <property type="match status" value="1"/>
</dbReference>
<proteinExistence type="predicted"/>
<organism evidence="2 3">
    <name type="scientific">Micromonospora tulbaghiae</name>
    <dbReference type="NCBI Taxonomy" id="479978"/>
    <lineage>
        <taxon>Bacteria</taxon>
        <taxon>Bacillati</taxon>
        <taxon>Actinomycetota</taxon>
        <taxon>Actinomycetes</taxon>
        <taxon>Micromonosporales</taxon>
        <taxon>Micromonosporaceae</taxon>
        <taxon>Micromonospora</taxon>
    </lineage>
</organism>
<comment type="caution">
    <text evidence="2">The sequence shown here is derived from an EMBL/GenBank/DDBJ whole genome shotgun (WGS) entry which is preliminary data.</text>
</comment>